<protein>
    <submittedName>
        <fullName evidence="1">Uncharacterized protein</fullName>
    </submittedName>
</protein>
<dbReference type="EMBL" id="SSDS01000051">
    <property type="protein sequence ID" value="TXG77195.1"/>
    <property type="molecule type" value="Genomic_DNA"/>
</dbReference>
<dbReference type="AlphaFoldDB" id="A0A5C7J6L3"/>
<reference evidence="1 2" key="1">
    <citation type="submission" date="2018-09" db="EMBL/GenBank/DDBJ databases">
        <title>Metagenome Assembled Genomes from an Advanced Water Purification Facility.</title>
        <authorList>
            <person name="Stamps B.W."/>
            <person name="Spear J.R."/>
        </authorList>
    </citation>
    <scope>NUCLEOTIDE SEQUENCE [LARGE SCALE GENOMIC DNA]</scope>
    <source>
        <strain evidence="1">Bin_63_2</strain>
    </source>
</reference>
<dbReference type="Proteomes" id="UP000321026">
    <property type="component" value="Unassembled WGS sequence"/>
</dbReference>
<comment type="caution">
    <text evidence="1">The sequence shown here is derived from an EMBL/GenBank/DDBJ whole genome shotgun (WGS) entry which is preliminary data.</text>
</comment>
<organism evidence="1 2">
    <name type="scientific">Candidatus Dojkabacteria bacterium</name>
    <dbReference type="NCBI Taxonomy" id="2099670"/>
    <lineage>
        <taxon>Bacteria</taxon>
        <taxon>Candidatus Dojkabacteria</taxon>
    </lineage>
</organism>
<gene>
    <name evidence="1" type="ORF">E6Q11_03180</name>
</gene>
<evidence type="ECO:0000313" key="2">
    <source>
        <dbReference type="Proteomes" id="UP000321026"/>
    </source>
</evidence>
<sequence>MAIAFDASASGVSSSSPLTFNHTCTGSSLYFFVVTTPEATAITYNGVSCALTTSYTPTLPPGTNCLPIKVWTLPNPSTGTNTVSVTFTGAGVTACSASYTGTDTTYSMTSNVQTIDSNNVRVVTFTDSVTTQRDNSWVLGFVTNTGLAKTLSAGAGTTMRVNNQGSLNSSGLGVFDNNTNITPPATTALVFDVGPTSEFMTSVMYELPIPETTGVGQMIIL</sequence>
<name>A0A5C7J6L3_9BACT</name>
<proteinExistence type="predicted"/>
<evidence type="ECO:0000313" key="1">
    <source>
        <dbReference type="EMBL" id="TXG77195.1"/>
    </source>
</evidence>
<accession>A0A5C7J6L3</accession>